<sequence>MLLELHVKNLALIEQADVEFGDGLNILTGETGAGKSIIIGSVNLALGQKAPKEMIRSGSDYAYVELIFSVEEEKRELLERMDVYPDDDGTLIITRKIMPTRSVSKINDETVTVTKLKEVTGLLIDIHGQHEHQSLLHASKHLEILDTYAKSQISPIKEKTVSLYKEYGMWKVRLEELSGDEESRRREYDFLRFEVDEIEQAGLKDGEEEELTERYRFYSNSRKIAESLSDAYEAVNSEMVGRAIHEVGEVVDYDQTLKPIQDQLYDAESLLDDVHHAIGSYLEDISFNEEEMRQIEERLDLIHNLQAKYGSTVAEISRTLEEKQKRLEELEHFDDYRREAETGLKKAEKQLETACEELSEARKKASVVLTEKIRERLLDLNFLDVKFSMSFSRLSHYTANGFDEAEFVISTNPGEPERSLGLVASGGELSRIMLAIKTVLADTDEIPTLIFDEIDTGISGRTAQKVSEQLAIISKNHQVICITHLPQIASMADEHFEIAKSAKDGKTRTVIHELDETQMIAELARLLGGVEITGAVLENAKEMKRLAQKTREEKRRTF</sequence>
<comment type="function">
    <text evidence="1 9">May be involved in recombinational repair of damaged DNA.</text>
</comment>
<dbReference type="Gene3D" id="3.40.50.300">
    <property type="entry name" value="P-loop containing nucleotide triphosphate hydrolases"/>
    <property type="match status" value="2"/>
</dbReference>
<keyword evidence="5 9" id="KW-0227">DNA damage</keyword>
<keyword evidence="13" id="KW-1185">Reference proteome</keyword>
<dbReference type="GO" id="GO:0043590">
    <property type="term" value="C:bacterial nucleoid"/>
    <property type="evidence" value="ECO:0007669"/>
    <property type="project" value="TreeGrafter"/>
</dbReference>
<dbReference type="InterPro" id="IPR027417">
    <property type="entry name" value="P-loop_NTPase"/>
</dbReference>
<dbReference type="RefSeq" id="WP_308450377.1">
    <property type="nucleotide sequence ID" value="NZ_JAJEPU010000002.1"/>
</dbReference>
<name>A0AAE3AMT8_9FIRM</name>
<comment type="caution">
    <text evidence="12">The sequence shown here is derived from an EMBL/GenBank/DDBJ whole genome shotgun (WGS) entry which is preliminary data.</text>
</comment>
<dbReference type="SUPFAM" id="SSF52540">
    <property type="entry name" value="P-loop containing nucleoside triphosphate hydrolases"/>
    <property type="match status" value="1"/>
</dbReference>
<evidence type="ECO:0000256" key="9">
    <source>
        <dbReference type="PIRNR" id="PIRNR003128"/>
    </source>
</evidence>
<evidence type="ECO:0000259" key="11">
    <source>
        <dbReference type="Pfam" id="PF02463"/>
    </source>
</evidence>
<protein>
    <recommendedName>
        <fullName evidence="3 9">DNA repair protein RecN</fullName>
    </recommendedName>
    <alternativeName>
        <fullName evidence="8 9">Recombination protein N</fullName>
    </alternativeName>
</protein>
<proteinExistence type="inferred from homology"/>
<dbReference type="GO" id="GO:0006281">
    <property type="term" value="P:DNA repair"/>
    <property type="evidence" value="ECO:0007669"/>
    <property type="project" value="UniProtKB-KW"/>
</dbReference>
<accession>A0AAE3AMT8</accession>
<dbReference type="CDD" id="cd03241">
    <property type="entry name" value="ABC_RecN"/>
    <property type="match status" value="2"/>
</dbReference>
<evidence type="ECO:0000256" key="3">
    <source>
        <dbReference type="ARBA" id="ARBA00021315"/>
    </source>
</evidence>
<evidence type="ECO:0000313" key="12">
    <source>
        <dbReference type="EMBL" id="MCC2163541.1"/>
    </source>
</evidence>
<dbReference type="GO" id="GO:0005524">
    <property type="term" value="F:ATP binding"/>
    <property type="evidence" value="ECO:0007669"/>
    <property type="project" value="UniProtKB-KW"/>
</dbReference>
<dbReference type="Proteomes" id="UP001198962">
    <property type="component" value="Unassembled WGS sequence"/>
</dbReference>
<organism evidence="12 13">
    <name type="scientific">Brotaphodocola catenula</name>
    <dbReference type="NCBI Taxonomy" id="2885361"/>
    <lineage>
        <taxon>Bacteria</taxon>
        <taxon>Bacillati</taxon>
        <taxon>Bacillota</taxon>
        <taxon>Clostridia</taxon>
        <taxon>Lachnospirales</taxon>
        <taxon>Lachnospiraceae</taxon>
        <taxon>Brotaphodocola</taxon>
    </lineage>
</organism>
<evidence type="ECO:0000256" key="6">
    <source>
        <dbReference type="ARBA" id="ARBA00022840"/>
    </source>
</evidence>
<evidence type="ECO:0000256" key="8">
    <source>
        <dbReference type="ARBA" id="ARBA00033408"/>
    </source>
</evidence>
<gene>
    <name evidence="12" type="primary">recN</name>
    <name evidence="12" type="ORF">LKD32_01360</name>
</gene>
<evidence type="ECO:0000256" key="10">
    <source>
        <dbReference type="SAM" id="Coils"/>
    </source>
</evidence>
<keyword evidence="4" id="KW-0547">Nucleotide-binding</keyword>
<evidence type="ECO:0000256" key="5">
    <source>
        <dbReference type="ARBA" id="ARBA00022763"/>
    </source>
</evidence>
<evidence type="ECO:0000256" key="7">
    <source>
        <dbReference type="ARBA" id="ARBA00023204"/>
    </source>
</evidence>
<dbReference type="PANTHER" id="PTHR11059">
    <property type="entry name" value="DNA REPAIR PROTEIN RECN"/>
    <property type="match status" value="1"/>
</dbReference>
<dbReference type="AlphaFoldDB" id="A0AAE3AMT8"/>
<comment type="similarity">
    <text evidence="2 9">Belongs to the RecN family.</text>
</comment>
<feature type="domain" description="RecF/RecN/SMC N-terminal" evidence="11">
    <location>
        <begin position="5"/>
        <end position="502"/>
    </location>
</feature>
<dbReference type="NCBIfam" id="TIGR00634">
    <property type="entry name" value="recN"/>
    <property type="match status" value="1"/>
</dbReference>
<feature type="coiled-coil region" evidence="10">
    <location>
        <begin position="288"/>
        <end position="364"/>
    </location>
</feature>
<evidence type="ECO:0000256" key="1">
    <source>
        <dbReference type="ARBA" id="ARBA00003618"/>
    </source>
</evidence>
<keyword evidence="6" id="KW-0067">ATP-binding</keyword>
<dbReference type="PIRSF" id="PIRSF003128">
    <property type="entry name" value="RecN"/>
    <property type="match status" value="1"/>
</dbReference>
<dbReference type="PANTHER" id="PTHR11059:SF0">
    <property type="entry name" value="DNA REPAIR PROTEIN RECN"/>
    <property type="match status" value="1"/>
</dbReference>
<dbReference type="EMBL" id="JAJEPU010000002">
    <property type="protein sequence ID" value="MCC2163541.1"/>
    <property type="molecule type" value="Genomic_DNA"/>
</dbReference>
<reference evidence="12" key="1">
    <citation type="submission" date="2021-10" db="EMBL/GenBank/DDBJ databases">
        <title>Anaerobic single-cell dispensing facilitates the cultivation of human gut bacteria.</title>
        <authorList>
            <person name="Afrizal A."/>
        </authorList>
    </citation>
    <scope>NUCLEOTIDE SEQUENCE</scope>
    <source>
        <strain evidence="12">CLA-AA-H274</strain>
    </source>
</reference>
<evidence type="ECO:0000256" key="4">
    <source>
        <dbReference type="ARBA" id="ARBA00022741"/>
    </source>
</evidence>
<evidence type="ECO:0000256" key="2">
    <source>
        <dbReference type="ARBA" id="ARBA00009441"/>
    </source>
</evidence>
<dbReference type="Pfam" id="PF02463">
    <property type="entry name" value="SMC_N"/>
    <property type="match status" value="1"/>
</dbReference>
<keyword evidence="7 9" id="KW-0234">DNA repair</keyword>
<dbReference type="GO" id="GO:0009432">
    <property type="term" value="P:SOS response"/>
    <property type="evidence" value="ECO:0007669"/>
    <property type="project" value="TreeGrafter"/>
</dbReference>
<dbReference type="GO" id="GO:0006310">
    <property type="term" value="P:DNA recombination"/>
    <property type="evidence" value="ECO:0007669"/>
    <property type="project" value="InterPro"/>
</dbReference>
<evidence type="ECO:0000313" key="13">
    <source>
        <dbReference type="Proteomes" id="UP001198962"/>
    </source>
</evidence>
<keyword evidence="10" id="KW-0175">Coiled coil</keyword>
<dbReference type="InterPro" id="IPR004604">
    <property type="entry name" value="DNA_recomb/repair_RecN"/>
</dbReference>
<dbReference type="InterPro" id="IPR003395">
    <property type="entry name" value="RecF/RecN/SMC_N"/>
</dbReference>